<proteinExistence type="predicted"/>
<dbReference type="RefSeq" id="WP_206723410.1">
    <property type="nucleotide sequence ID" value="NZ_CP071090.1"/>
</dbReference>
<keyword evidence="2" id="KW-1185">Reference proteome</keyword>
<dbReference type="Proteomes" id="UP000662747">
    <property type="component" value="Chromosome"/>
</dbReference>
<evidence type="ECO:0008006" key="3">
    <source>
        <dbReference type="Google" id="ProtNLM"/>
    </source>
</evidence>
<gene>
    <name evidence="1" type="ORF">JY651_42915</name>
</gene>
<dbReference type="EMBL" id="CP071090">
    <property type="protein sequence ID" value="QSQ21833.1"/>
    <property type="molecule type" value="Genomic_DNA"/>
</dbReference>
<organism evidence="1 2">
    <name type="scientific">Pyxidicoccus parkwayensis</name>
    <dbReference type="NCBI Taxonomy" id="2813578"/>
    <lineage>
        <taxon>Bacteria</taxon>
        <taxon>Pseudomonadati</taxon>
        <taxon>Myxococcota</taxon>
        <taxon>Myxococcia</taxon>
        <taxon>Myxococcales</taxon>
        <taxon>Cystobacterineae</taxon>
        <taxon>Myxococcaceae</taxon>
        <taxon>Pyxidicoccus</taxon>
    </lineage>
</organism>
<reference evidence="1 2" key="1">
    <citation type="submission" date="2021-02" db="EMBL/GenBank/DDBJ databases">
        <title>De Novo genome assembly of isolated myxobacteria.</title>
        <authorList>
            <person name="Stevens D.C."/>
        </authorList>
    </citation>
    <scope>NUCLEOTIDE SEQUENCE [LARGE SCALE GENOMIC DNA]</scope>
    <source>
        <strain evidence="2">SCPEA02</strain>
    </source>
</reference>
<evidence type="ECO:0000313" key="1">
    <source>
        <dbReference type="EMBL" id="QSQ21833.1"/>
    </source>
</evidence>
<dbReference type="Gene3D" id="1.10.510.10">
    <property type="entry name" value="Transferase(Phosphotransferase) domain 1"/>
    <property type="match status" value="1"/>
</dbReference>
<name>A0ABX7P0K2_9BACT</name>
<evidence type="ECO:0000313" key="2">
    <source>
        <dbReference type="Proteomes" id="UP000662747"/>
    </source>
</evidence>
<sequence>MDVWLEGKKVRVSPASALGKGGEADVFDLGDGRALKLFKPPEHPDYTGLPAEQAAARVRLDEHQRKLRAFPAGLPGRVVAPQALATDKKGQMVLGYAMRKLDAVEPLRRFGEPSFRRAGATSARVAEVLRGLHRTLDAVHASGVVVGDFNDLNVLVAGATDAYFIDADSFQFGAFLCPVFTERFLDPLRVGNSSGLVPTKPASKESDWYAFAVTVMQGLLCVGPHGGVHRPKTPGMRTTPASRVLQRVTVFHPEVQYPKPALPLSTLPDDVLHHLHRVFVEDLRGVFPLPLLEGLRFTVCGSCGVEHARGACPTCQPNATATVTPVTSARGQVTATRLFSTRGVLVHASAEDGVLRWLYHAEGAYRREDGRVVMRGPLDPSLRWELQGDTTLVGRGGEVAVLATGRAVERMGVDAPGGRPAFAANARHRYWAVGGGLWRDGAYGAERIGDVLEGQTRLFVGPRFGLGFHRAGGLRGAFVFDAGRTGLKDGLALPWPSGQLVDAECVFDGPNAWLFLTEESGGRTVHHCLVVGSDGTLRAAAVAEAGDGSWLGGGARGRCAAGDALFCATDAGLVRVELRQGRLEAVRDFPDTEPFVDSGSQLFLVKQGLAVVGRQDISALRMA</sequence>
<protein>
    <recommendedName>
        <fullName evidence="3">Protein kinase domain-containing protein</fullName>
    </recommendedName>
</protein>
<accession>A0ABX7P0K2</accession>